<accession>A0A9Q1JC10</accession>
<evidence type="ECO:0000313" key="3">
    <source>
        <dbReference type="Proteomes" id="UP001152622"/>
    </source>
</evidence>
<protein>
    <submittedName>
        <fullName evidence="2">Uncharacterized protein</fullName>
    </submittedName>
</protein>
<dbReference type="EMBL" id="JAINUF010000002">
    <property type="protein sequence ID" value="KAJ8376832.1"/>
    <property type="molecule type" value="Genomic_DNA"/>
</dbReference>
<feature type="region of interest" description="Disordered" evidence="1">
    <location>
        <begin position="20"/>
        <end position="104"/>
    </location>
</feature>
<sequence length="104" mass="11778">MRRFLRSDAQLNFIRKCAGSTGSAGVRAPARAQHNSDRQKHNQHPQLTARLTNDREIQREASASELPRCTAHKSGILMPPSRRRTRQAFDQRRESPPTCRAGAF</sequence>
<proteinExistence type="predicted"/>
<gene>
    <name evidence="2" type="ORF">SKAU_G00074120</name>
</gene>
<dbReference type="Proteomes" id="UP001152622">
    <property type="component" value="Chromosome 2"/>
</dbReference>
<keyword evidence="3" id="KW-1185">Reference proteome</keyword>
<organism evidence="2 3">
    <name type="scientific">Synaphobranchus kaupii</name>
    <name type="common">Kaup's arrowtooth eel</name>
    <dbReference type="NCBI Taxonomy" id="118154"/>
    <lineage>
        <taxon>Eukaryota</taxon>
        <taxon>Metazoa</taxon>
        <taxon>Chordata</taxon>
        <taxon>Craniata</taxon>
        <taxon>Vertebrata</taxon>
        <taxon>Euteleostomi</taxon>
        <taxon>Actinopterygii</taxon>
        <taxon>Neopterygii</taxon>
        <taxon>Teleostei</taxon>
        <taxon>Anguilliformes</taxon>
        <taxon>Synaphobranchidae</taxon>
        <taxon>Synaphobranchus</taxon>
    </lineage>
</organism>
<evidence type="ECO:0000313" key="2">
    <source>
        <dbReference type="EMBL" id="KAJ8376832.1"/>
    </source>
</evidence>
<dbReference type="AlphaFoldDB" id="A0A9Q1JC10"/>
<comment type="caution">
    <text evidence="2">The sequence shown here is derived from an EMBL/GenBank/DDBJ whole genome shotgun (WGS) entry which is preliminary data.</text>
</comment>
<evidence type="ECO:0000256" key="1">
    <source>
        <dbReference type="SAM" id="MobiDB-lite"/>
    </source>
</evidence>
<name>A0A9Q1JC10_SYNKA</name>
<reference evidence="2" key="1">
    <citation type="journal article" date="2023" name="Science">
        <title>Genome structures resolve the early diversification of teleost fishes.</title>
        <authorList>
            <person name="Parey E."/>
            <person name="Louis A."/>
            <person name="Montfort J."/>
            <person name="Bouchez O."/>
            <person name="Roques C."/>
            <person name="Iampietro C."/>
            <person name="Lluch J."/>
            <person name="Castinel A."/>
            <person name="Donnadieu C."/>
            <person name="Desvignes T."/>
            <person name="Floi Bucao C."/>
            <person name="Jouanno E."/>
            <person name="Wen M."/>
            <person name="Mejri S."/>
            <person name="Dirks R."/>
            <person name="Jansen H."/>
            <person name="Henkel C."/>
            <person name="Chen W.J."/>
            <person name="Zahm M."/>
            <person name="Cabau C."/>
            <person name="Klopp C."/>
            <person name="Thompson A.W."/>
            <person name="Robinson-Rechavi M."/>
            <person name="Braasch I."/>
            <person name="Lecointre G."/>
            <person name="Bobe J."/>
            <person name="Postlethwait J.H."/>
            <person name="Berthelot C."/>
            <person name="Roest Crollius H."/>
            <person name="Guiguen Y."/>
        </authorList>
    </citation>
    <scope>NUCLEOTIDE SEQUENCE</scope>
    <source>
        <strain evidence="2">WJC10195</strain>
    </source>
</reference>